<evidence type="ECO:0000259" key="1">
    <source>
        <dbReference type="Pfam" id="PF01610"/>
    </source>
</evidence>
<dbReference type="STRING" id="1499967.U27_03521"/>
<dbReference type="NCBIfam" id="NF033550">
    <property type="entry name" value="transpos_ISL3"/>
    <property type="match status" value="1"/>
</dbReference>
<evidence type="ECO:0000259" key="2">
    <source>
        <dbReference type="Pfam" id="PF14690"/>
    </source>
</evidence>
<dbReference type="InterPro" id="IPR002560">
    <property type="entry name" value="Transposase_DDE"/>
</dbReference>
<accession>A0A081BW54</accession>
<organism evidence="3">
    <name type="scientific">Vecturithrix granuli</name>
    <dbReference type="NCBI Taxonomy" id="1499967"/>
    <lineage>
        <taxon>Bacteria</taxon>
        <taxon>Candidatus Moduliflexota</taxon>
        <taxon>Candidatus Vecturitrichia</taxon>
        <taxon>Candidatus Vecturitrichales</taxon>
        <taxon>Candidatus Vecturitrichaceae</taxon>
        <taxon>Candidatus Vecturithrix</taxon>
    </lineage>
</organism>
<sequence length="390" mass="45871">MMDVLHDILGIPQVTIERVELQETEIHLSVKPWAESAICPLCHRASRELHQHNSVRVIRDLPLSGKPGYLHLSRRRFWCPQCSLPFNEPLDFVEPYRNSTRRYESHIYELVRQNNIRYVEVLEGLSYEIVERIFLREATRRIPAEPFKGLRKLGLDEIAERKGRKAYDVIFYNLETGKPVEVLQGRTKQQLLEYLKALAEEVKASIEEVCIDMWRPYAQVVFEVLPHAVLVADRFHVMRSVNTDLKDLKHSRKKDVPEKAKACHYPLLKNQEDLTEQQQETLDAVYEVDPGLKRAHQLKEEFRTIFETIQTVENARKQVQRWISNAYKHHLVPTVITTMKTWLSAILNYFHHRTTNSPSEGINNKIKLVKRRGDGFRNFDNFRLRILTAF</sequence>
<reference evidence="3" key="1">
    <citation type="journal article" date="2015" name="PeerJ">
        <title>First genomic representation of candidate bacterial phylum KSB3 points to enhanced environmental sensing as a trigger of wastewater bulking.</title>
        <authorList>
            <person name="Sekiguchi Y."/>
            <person name="Ohashi A."/>
            <person name="Parks D.H."/>
            <person name="Yamauchi T."/>
            <person name="Tyson G.W."/>
            <person name="Hugenholtz P."/>
        </authorList>
    </citation>
    <scope>NUCLEOTIDE SEQUENCE [LARGE SCALE GENOMIC DNA]</scope>
</reference>
<dbReference type="PANTHER" id="PTHR33498">
    <property type="entry name" value="TRANSPOSASE FOR INSERTION SEQUENCE ELEMENT IS1557"/>
    <property type="match status" value="1"/>
</dbReference>
<dbReference type="InterPro" id="IPR029261">
    <property type="entry name" value="Transposase_Znf"/>
</dbReference>
<dbReference type="EMBL" id="DF820464">
    <property type="protein sequence ID" value="GAK56559.1"/>
    <property type="molecule type" value="Genomic_DNA"/>
</dbReference>
<evidence type="ECO:0000313" key="4">
    <source>
        <dbReference type="Proteomes" id="UP000030661"/>
    </source>
</evidence>
<protein>
    <submittedName>
        <fullName evidence="3">Transposase</fullName>
    </submittedName>
</protein>
<proteinExistence type="predicted"/>
<dbReference type="AlphaFoldDB" id="A0A081BW54"/>
<keyword evidence="4" id="KW-1185">Reference proteome</keyword>
<dbReference type="HOGENOM" id="CLU_041900_1_1_0"/>
<gene>
    <name evidence="3" type="ORF">U27_03521</name>
</gene>
<feature type="domain" description="Transposase IS204/IS1001/IS1096/IS1165 zinc-finger" evidence="2">
    <location>
        <begin position="37"/>
        <end position="82"/>
    </location>
</feature>
<evidence type="ECO:0000313" key="3">
    <source>
        <dbReference type="EMBL" id="GAK56559.1"/>
    </source>
</evidence>
<dbReference type="InterPro" id="IPR047951">
    <property type="entry name" value="Transpos_ISL3"/>
</dbReference>
<dbReference type="eggNOG" id="COG3464">
    <property type="taxonomic scope" value="Bacteria"/>
</dbReference>
<feature type="domain" description="Transposase IS204/IS1001/IS1096/IS1165 DDE" evidence="1">
    <location>
        <begin position="153"/>
        <end position="386"/>
    </location>
</feature>
<dbReference type="Pfam" id="PF01610">
    <property type="entry name" value="DDE_Tnp_ISL3"/>
    <property type="match status" value="1"/>
</dbReference>
<dbReference type="Pfam" id="PF14690">
    <property type="entry name" value="Zn_ribbon_ISL3"/>
    <property type="match status" value="1"/>
</dbReference>
<dbReference type="PANTHER" id="PTHR33498:SF1">
    <property type="entry name" value="TRANSPOSASE FOR INSERTION SEQUENCE ELEMENT IS1557"/>
    <property type="match status" value="1"/>
</dbReference>
<dbReference type="Proteomes" id="UP000030661">
    <property type="component" value="Unassembled WGS sequence"/>
</dbReference>
<name>A0A081BW54_VECG1</name>